<dbReference type="HAMAP" id="MF_00228">
    <property type="entry name" value="Thz_kinase"/>
    <property type="match status" value="1"/>
</dbReference>
<dbReference type="GO" id="GO:0005829">
    <property type="term" value="C:cytosol"/>
    <property type="evidence" value="ECO:0007669"/>
    <property type="project" value="EnsemblFungi"/>
</dbReference>
<dbReference type="GO" id="GO:0005524">
    <property type="term" value="F:ATP binding"/>
    <property type="evidence" value="ECO:0007669"/>
    <property type="project" value="UniProtKB-KW"/>
</dbReference>
<organism evidence="19">
    <name type="scientific">Mucor ambiguus</name>
    <dbReference type="NCBI Taxonomy" id="91626"/>
    <lineage>
        <taxon>Eukaryota</taxon>
        <taxon>Fungi</taxon>
        <taxon>Fungi incertae sedis</taxon>
        <taxon>Mucoromycota</taxon>
        <taxon>Mucoromycotina</taxon>
        <taxon>Mucoromycetes</taxon>
        <taxon>Mucorales</taxon>
        <taxon>Mucorineae</taxon>
        <taxon>Mucoraceae</taxon>
        <taxon>Mucor</taxon>
    </lineage>
</organism>
<evidence type="ECO:0000256" key="1">
    <source>
        <dbReference type="ARBA" id="ARBA00001771"/>
    </source>
</evidence>
<gene>
    <name evidence="19" type="ORF">MAM1_0130d06123</name>
</gene>
<evidence type="ECO:0000256" key="5">
    <source>
        <dbReference type="ARBA" id="ARBA00005165"/>
    </source>
</evidence>
<sequence>MSIKKVDYSLYLVTDRSLVPKGKTFLGQIERALEGGVTLVQLREKDTETGPFIDFALKVKALTRRFGVPLIINDRLDVAQAVDAEGVHIGQDDMPLTRAREILGPHKIIGVSCNTEEEAAIAIRDGADYLGIGAVWFTSTKKNIKEPLGVEGVQRILKSMEANPVPTVAIGGIGAKNACELLEGSDTGKIHIDGLAIVSAIMAAEDPKIACEELLRLIRSSMTKVGVKANNTVKDAVQFAVQAAKNIKEKTPMVHHITNYVVINDNANATLAVGASPIMSTNRQEMEELAAVNGAMLLNMGTLNDVDTMVLAAQANVRHKNPVILDPVGCGATKFRRETLARFLNECDITVVKGNAGEILSMAGLGGKSRGVDSVGSNAEQLMVDAVKTLARQNNCVIGLTGPTDYVSDGERVFAIENGDALLPLITGSGCMVSSIVACFTAANRDDYLLATVAGILTVTVASEIAAAREYVNGPGTFRAALIDELYNVTNSPELLEKYARIRTIE</sequence>
<dbReference type="GO" id="GO:0004417">
    <property type="term" value="F:hydroxyethylthiazole kinase activity"/>
    <property type="evidence" value="ECO:0007669"/>
    <property type="project" value="UniProtKB-EC"/>
</dbReference>
<comment type="function">
    <text evidence="3">Condenses 4-methyl-5-(beta-hydroxyethyl)thiazole monophosphate (THZ-P) and 2-methyl-4-amino-5-hydroxymethyl pyrimidine pyrophosphate (HMP-PP) to form thiamine monophosphate (TMP).</text>
</comment>
<dbReference type="UniPathway" id="UPA00060">
    <property type="reaction ID" value="UER00139"/>
</dbReference>
<dbReference type="STRING" id="91626.A0A0C9M8J0"/>
<keyword evidence="7" id="KW-0479">Metal-binding</keyword>
<dbReference type="HAMAP" id="MF_00097">
    <property type="entry name" value="TMP_synthase"/>
    <property type="match status" value="1"/>
</dbReference>
<evidence type="ECO:0000256" key="14">
    <source>
        <dbReference type="ARBA" id="ARBA00047851"/>
    </source>
</evidence>
<evidence type="ECO:0000256" key="2">
    <source>
        <dbReference type="ARBA" id="ARBA00001946"/>
    </source>
</evidence>
<keyword evidence="11" id="KW-0460">Magnesium</keyword>
<dbReference type="Proteomes" id="UP000053815">
    <property type="component" value="Unassembled WGS sequence"/>
</dbReference>
<dbReference type="EMBL" id="DF836419">
    <property type="protein sequence ID" value="GAN06636.1"/>
    <property type="molecule type" value="Genomic_DNA"/>
</dbReference>
<evidence type="ECO:0000256" key="16">
    <source>
        <dbReference type="ARBA" id="ARBA00061146"/>
    </source>
</evidence>
<dbReference type="Pfam" id="PF02110">
    <property type="entry name" value="HK"/>
    <property type="match status" value="1"/>
</dbReference>
<accession>A0A0C9M8J0</accession>
<feature type="domain" description="Thiamine phosphate synthase/TenI" evidence="18">
    <location>
        <begin position="10"/>
        <end position="201"/>
    </location>
</feature>
<dbReference type="NCBIfam" id="TIGR00693">
    <property type="entry name" value="thiE"/>
    <property type="match status" value="1"/>
</dbReference>
<evidence type="ECO:0000313" key="20">
    <source>
        <dbReference type="Proteomes" id="UP000053815"/>
    </source>
</evidence>
<evidence type="ECO:0000313" key="19">
    <source>
        <dbReference type="EMBL" id="GAN06636.1"/>
    </source>
</evidence>
<dbReference type="InterPro" id="IPR034291">
    <property type="entry name" value="TMP_synthase"/>
</dbReference>
<dbReference type="InterPro" id="IPR029056">
    <property type="entry name" value="Ribokinase-like"/>
</dbReference>
<keyword evidence="20" id="KW-1185">Reference proteome</keyword>
<dbReference type="PRINTS" id="PR01099">
    <property type="entry name" value="HYETHTZKNASE"/>
</dbReference>
<dbReference type="CDD" id="cd01170">
    <property type="entry name" value="THZ_kinase"/>
    <property type="match status" value="1"/>
</dbReference>
<evidence type="ECO:0000256" key="4">
    <source>
        <dbReference type="ARBA" id="ARBA00004868"/>
    </source>
</evidence>
<evidence type="ECO:0000256" key="9">
    <source>
        <dbReference type="ARBA" id="ARBA00022777"/>
    </source>
</evidence>
<comment type="similarity">
    <text evidence="16">In the C-terminal section; belongs to the Thz kinase family.</text>
</comment>
<proteinExistence type="inferred from homology"/>
<comment type="catalytic activity">
    <reaction evidence="15">
        <text>2-[(2R,5Z)-2-carboxy-4-methylthiazol-5(2H)-ylidene]ethyl phosphate + 4-amino-2-methyl-5-(diphosphooxymethyl)pyrimidine + 2 H(+) = thiamine phosphate + CO2 + diphosphate</text>
        <dbReference type="Rhea" id="RHEA:47844"/>
        <dbReference type="ChEBI" id="CHEBI:15378"/>
        <dbReference type="ChEBI" id="CHEBI:16526"/>
        <dbReference type="ChEBI" id="CHEBI:33019"/>
        <dbReference type="ChEBI" id="CHEBI:37575"/>
        <dbReference type="ChEBI" id="CHEBI:57841"/>
        <dbReference type="ChEBI" id="CHEBI:62899"/>
        <dbReference type="EC" id="2.5.1.3"/>
    </reaction>
</comment>
<evidence type="ECO:0000256" key="6">
    <source>
        <dbReference type="ARBA" id="ARBA00022679"/>
    </source>
</evidence>
<dbReference type="CDD" id="cd00564">
    <property type="entry name" value="TMP_TenI"/>
    <property type="match status" value="1"/>
</dbReference>
<dbReference type="Gene3D" id="3.40.1190.20">
    <property type="match status" value="1"/>
</dbReference>
<dbReference type="GO" id="GO:0009228">
    <property type="term" value="P:thiamine biosynthetic process"/>
    <property type="evidence" value="ECO:0007669"/>
    <property type="project" value="UniProtKB-KW"/>
</dbReference>
<dbReference type="GO" id="GO:0009229">
    <property type="term" value="P:thiamine diphosphate biosynthetic process"/>
    <property type="evidence" value="ECO:0007669"/>
    <property type="project" value="UniProtKB-UniPathway"/>
</dbReference>
<keyword evidence="6" id="KW-0808">Transferase</keyword>
<comment type="catalytic activity">
    <reaction evidence="1">
        <text>5-(2-hydroxyethyl)-4-methylthiazole + ATP = 4-methyl-5-(2-phosphooxyethyl)-thiazole + ADP + H(+)</text>
        <dbReference type="Rhea" id="RHEA:24212"/>
        <dbReference type="ChEBI" id="CHEBI:15378"/>
        <dbReference type="ChEBI" id="CHEBI:17957"/>
        <dbReference type="ChEBI" id="CHEBI:30616"/>
        <dbReference type="ChEBI" id="CHEBI:58296"/>
        <dbReference type="ChEBI" id="CHEBI:456216"/>
        <dbReference type="EC" id="2.7.1.50"/>
    </reaction>
</comment>
<evidence type="ECO:0000256" key="3">
    <source>
        <dbReference type="ARBA" id="ARBA00003814"/>
    </source>
</evidence>
<protein>
    <submittedName>
        <fullName evidence="19">TMP-TENI-domain-containing protein</fullName>
    </submittedName>
</protein>
<keyword evidence="10" id="KW-0067">ATP-binding</keyword>
<dbReference type="GO" id="GO:0004789">
    <property type="term" value="F:thiamine-phosphate diphosphorylase activity"/>
    <property type="evidence" value="ECO:0007669"/>
    <property type="project" value="UniProtKB-EC"/>
</dbReference>
<dbReference type="InterPro" id="IPR022998">
    <property type="entry name" value="ThiamineP_synth_TenI"/>
</dbReference>
<dbReference type="OrthoDB" id="4994at2759"/>
<dbReference type="PANTHER" id="PTHR20857">
    <property type="entry name" value="THIAMINE-PHOSPHATE PYROPHOSPHORYLASE"/>
    <property type="match status" value="1"/>
</dbReference>
<evidence type="ECO:0000256" key="12">
    <source>
        <dbReference type="ARBA" id="ARBA00022977"/>
    </source>
</evidence>
<dbReference type="FunFam" id="3.20.20.70:FF:000104">
    <property type="entry name" value="Thiamine biosynthetic bifunctional enzyme"/>
    <property type="match status" value="1"/>
</dbReference>
<dbReference type="SUPFAM" id="SSF53613">
    <property type="entry name" value="Ribokinase-like"/>
    <property type="match status" value="1"/>
</dbReference>
<dbReference type="AlphaFoldDB" id="A0A0C9M8J0"/>
<evidence type="ECO:0000256" key="8">
    <source>
        <dbReference type="ARBA" id="ARBA00022741"/>
    </source>
</evidence>
<dbReference type="Gene3D" id="3.20.20.70">
    <property type="entry name" value="Aldolase class I"/>
    <property type="match status" value="1"/>
</dbReference>
<comment type="similarity">
    <text evidence="17">In the N-terminal section; belongs to the thiamine-phosphate synthase family.</text>
</comment>
<dbReference type="InterPro" id="IPR036206">
    <property type="entry name" value="ThiamineP_synth_sf"/>
</dbReference>
<reference evidence="19" key="1">
    <citation type="submission" date="2014-09" db="EMBL/GenBank/DDBJ databases">
        <title>Draft genome sequence of an oleaginous Mucoromycotina fungus Mucor ambiguus NBRC6742.</title>
        <authorList>
            <person name="Takeda I."/>
            <person name="Yamane N."/>
            <person name="Morita T."/>
            <person name="Tamano K."/>
            <person name="Machida M."/>
            <person name="Baker S."/>
            <person name="Koike H."/>
        </authorList>
    </citation>
    <scope>NUCLEOTIDE SEQUENCE</scope>
    <source>
        <strain evidence="19">NBRC 6742</strain>
    </source>
</reference>
<dbReference type="PANTHER" id="PTHR20857:SF23">
    <property type="entry name" value="THIAMINE BIOSYNTHETIC BIFUNCTIONAL ENZYME"/>
    <property type="match status" value="1"/>
</dbReference>
<evidence type="ECO:0000256" key="10">
    <source>
        <dbReference type="ARBA" id="ARBA00022840"/>
    </source>
</evidence>
<dbReference type="NCBIfam" id="TIGR00694">
    <property type="entry name" value="thiM"/>
    <property type="match status" value="1"/>
</dbReference>
<evidence type="ECO:0000256" key="17">
    <source>
        <dbReference type="ARBA" id="ARBA00061283"/>
    </source>
</evidence>
<keyword evidence="9" id="KW-0418">Kinase</keyword>
<evidence type="ECO:0000256" key="11">
    <source>
        <dbReference type="ARBA" id="ARBA00022842"/>
    </source>
</evidence>
<dbReference type="Pfam" id="PF02581">
    <property type="entry name" value="TMP-TENI"/>
    <property type="match status" value="1"/>
</dbReference>
<keyword evidence="12" id="KW-0784">Thiamine biosynthesis</keyword>
<dbReference type="GO" id="GO:0000287">
    <property type="term" value="F:magnesium ion binding"/>
    <property type="evidence" value="ECO:0007669"/>
    <property type="project" value="InterPro"/>
</dbReference>
<evidence type="ECO:0000256" key="13">
    <source>
        <dbReference type="ARBA" id="ARBA00047334"/>
    </source>
</evidence>
<dbReference type="SUPFAM" id="SSF51391">
    <property type="entry name" value="Thiamin phosphate synthase"/>
    <property type="match status" value="1"/>
</dbReference>
<comment type="catalytic activity">
    <reaction evidence="14">
        <text>2-(2-carboxy-4-methylthiazol-5-yl)ethyl phosphate + 4-amino-2-methyl-5-(diphosphooxymethyl)pyrimidine + 2 H(+) = thiamine phosphate + CO2 + diphosphate</text>
        <dbReference type="Rhea" id="RHEA:47848"/>
        <dbReference type="ChEBI" id="CHEBI:15378"/>
        <dbReference type="ChEBI" id="CHEBI:16526"/>
        <dbReference type="ChEBI" id="CHEBI:33019"/>
        <dbReference type="ChEBI" id="CHEBI:37575"/>
        <dbReference type="ChEBI" id="CHEBI:57841"/>
        <dbReference type="ChEBI" id="CHEBI:62890"/>
        <dbReference type="EC" id="2.5.1.3"/>
    </reaction>
</comment>
<dbReference type="InterPro" id="IPR000417">
    <property type="entry name" value="Hyethyz_kinase"/>
</dbReference>
<evidence type="ECO:0000256" key="7">
    <source>
        <dbReference type="ARBA" id="ARBA00022723"/>
    </source>
</evidence>
<comment type="pathway">
    <text evidence="5">Cofactor biosynthesis; thiamine diphosphate biosynthesis; thiamine phosphate from 4-amino-2-methyl-5-diphosphomethylpyrimidine and 4-methyl-5-(2-phosphoethyl)-thiazole: step 1/1.</text>
</comment>
<keyword evidence="8" id="KW-0547">Nucleotide-binding</keyword>
<dbReference type="InterPro" id="IPR013785">
    <property type="entry name" value="Aldolase_TIM"/>
</dbReference>
<comment type="catalytic activity">
    <reaction evidence="13">
        <text>4-methyl-5-(2-phosphooxyethyl)-thiazole + 4-amino-2-methyl-5-(diphosphooxymethyl)pyrimidine + H(+) = thiamine phosphate + diphosphate</text>
        <dbReference type="Rhea" id="RHEA:22328"/>
        <dbReference type="ChEBI" id="CHEBI:15378"/>
        <dbReference type="ChEBI" id="CHEBI:33019"/>
        <dbReference type="ChEBI" id="CHEBI:37575"/>
        <dbReference type="ChEBI" id="CHEBI:57841"/>
        <dbReference type="ChEBI" id="CHEBI:58296"/>
        <dbReference type="EC" id="2.5.1.3"/>
    </reaction>
</comment>
<comment type="pathway">
    <text evidence="4">Cofactor biosynthesis; thiamine diphosphate biosynthesis; 4-methyl-5-(2-phosphoethyl)-thiazole from 5-(2-hydroxyethyl)-4-methylthiazole: step 1/1.</text>
</comment>
<dbReference type="NCBIfam" id="NF006830">
    <property type="entry name" value="PRK09355.1"/>
    <property type="match status" value="1"/>
</dbReference>
<name>A0A0C9M8J0_9FUNG</name>
<comment type="cofactor">
    <cofactor evidence="2">
        <name>Mg(2+)</name>
        <dbReference type="ChEBI" id="CHEBI:18420"/>
    </cofactor>
</comment>
<evidence type="ECO:0000256" key="15">
    <source>
        <dbReference type="ARBA" id="ARBA00047883"/>
    </source>
</evidence>
<evidence type="ECO:0000259" key="18">
    <source>
        <dbReference type="Pfam" id="PF02581"/>
    </source>
</evidence>